<evidence type="ECO:0008006" key="4">
    <source>
        <dbReference type="Google" id="ProtNLM"/>
    </source>
</evidence>
<feature type="compositionally biased region" description="Polar residues" evidence="1">
    <location>
        <begin position="40"/>
        <end position="49"/>
    </location>
</feature>
<protein>
    <recommendedName>
        <fullName evidence="4">DUF2613 family protein</fullName>
    </recommendedName>
</protein>
<dbReference type="EMBL" id="JABEPQ010000001">
    <property type="protein sequence ID" value="NNM44798.1"/>
    <property type="molecule type" value="Genomic_DNA"/>
</dbReference>
<accession>A0A849HBN0</accession>
<dbReference type="AlphaFoldDB" id="A0A849HBN0"/>
<gene>
    <name evidence="2" type="ORF">HJG52_02125</name>
</gene>
<comment type="caution">
    <text evidence="2">The sequence shown here is derived from an EMBL/GenBank/DDBJ whole genome shotgun (WGS) entry which is preliminary data.</text>
</comment>
<organism evidence="2 3">
    <name type="scientific">Knoellia koreensis</name>
    <dbReference type="NCBI Taxonomy" id="2730921"/>
    <lineage>
        <taxon>Bacteria</taxon>
        <taxon>Bacillati</taxon>
        <taxon>Actinomycetota</taxon>
        <taxon>Actinomycetes</taxon>
        <taxon>Micrococcales</taxon>
        <taxon>Intrasporangiaceae</taxon>
        <taxon>Knoellia</taxon>
    </lineage>
</organism>
<keyword evidence="3" id="KW-1185">Reference proteome</keyword>
<reference evidence="2 3" key="1">
    <citation type="submission" date="2020-04" db="EMBL/GenBank/DDBJ databases">
        <title>Knoellia sp. isolate from air conditioner.</title>
        <authorList>
            <person name="Chea S."/>
            <person name="Kim D.-U."/>
        </authorList>
    </citation>
    <scope>NUCLEOTIDE SEQUENCE [LARGE SCALE GENOMIC DNA]</scope>
    <source>
        <strain evidence="2 3">DB2414S</strain>
    </source>
</reference>
<proteinExistence type="predicted"/>
<evidence type="ECO:0000313" key="2">
    <source>
        <dbReference type="EMBL" id="NNM44798.1"/>
    </source>
</evidence>
<dbReference type="Proteomes" id="UP000588586">
    <property type="component" value="Unassembled WGS sequence"/>
</dbReference>
<name>A0A849HBN0_9MICO</name>
<sequence length="66" mass="6516">MKLNRRNERGEASAAVVLVLSLLLGGGAAAAAVATVVSTQGPGDSSAVQSGPKDVLPPDQILNYGG</sequence>
<dbReference type="RefSeq" id="WP_171241912.1">
    <property type="nucleotide sequence ID" value="NZ_JABEPQ010000001.1"/>
</dbReference>
<evidence type="ECO:0000313" key="3">
    <source>
        <dbReference type="Proteomes" id="UP000588586"/>
    </source>
</evidence>
<evidence type="ECO:0000256" key="1">
    <source>
        <dbReference type="SAM" id="MobiDB-lite"/>
    </source>
</evidence>
<feature type="region of interest" description="Disordered" evidence="1">
    <location>
        <begin position="40"/>
        <end position="66"/>
    </location>
</feature>